<evidence type="ECO:0000256" key="1">
    <source>
        <dbReference type="SAM" id="MobiDB-lite"/>
    </source>
</evidence>
<feature type="region of interest" description="Disordered" evidence="1">
    <location>
        <begin position="16"/>
        <end position="43"/>
    </location>
</feature>
<proteinExistence type="predicted"/>
<feature type="compositionally biased region" description="Low complexity" evidence="1">
    <location>
        <begin position="24"/>
        <end position="34"/>
    </location>
</feature>
<reference evidence="2" key="1">
    <citation type="submission" date="2022-10" db="EMBL/GenBank/DDBJ databases">
        <title>The WGS of Solirubrobacter sp. CPCC 204708.</title>
        <authorList>
            <person name="Jiang Z."/>
        </authorList>
    </citation>
    <scope>NUCLEOTIDE SEQUENCE</scope>
    <source>
        <strain evidence="2">CPCC 204708</strain>
    </source>
</reference>
<dbReference type="RefSeq" id="WP_202952046.1">
    <property type="nucleotide sequence ID" value="NZ_JAPCID010000027.1"/>
</dbReference>
<accession>A0ABT4RMP8</accession>
<protein>
    <recommendedName>
        <fullName evidence="4">DUF4352 domain-containing protein</fullName>
    </recommendedName>
</protein>
<organism evidence="2 3">
    <name type="scientific">Solirubrobacter deserti</name>
    <dbReference type="NCBI Taxonomy" id="2282478"/>
    <lineage>
        <taxon>Bacteria</taxon>
        <taxon>Bacillati</taxon>
        <taxon>Actinomycetota</taxon>
        <taxon>Thermoleophilia</taxon>
        <taxon>Solirubrobacterales</taxon>
        <taxon>Solirubrobacteraceae</taxon>
        <taxon>Solirubrobacter</taxon>
    </lineage>
</organism>
<gene>
    <name evidence="2" type="ORF">OJ962_18925</name>
</gene>
<keyword evidence="3" id="KW-1185">Reference proteome</keyword>
<comment type="caution">
    <text evidence="2">The sequence shown here is derived from an EMBL/GenBank/DDBJ whole genome shotgun (WGS) entry which is preliminary data.</text>
</comment>
<name>A0ABT4RMP8_9ACTN</name>
<sequence length="209" mass="22402">MRKLLSAIVLATAFAGCGGSDSQPPEAATPVPVAEAEEQGNEHELDLSGYSAGVQEYYGGAHTHADTELGSAEAEYHQPPKPAEAKLGEPIELTGTEIGVRFKVTPTKVEPVGDDLMAVHIKLEGTGVTQYNRPMEMASITYPGEKPTPLDTEAKAKCSNGLDDIVFIEPNRSRRGCLLFPRSGDKMPERFQLALEVVPTIAGGIWNLE</sequence>
<dbReference type="Proteomes" id="UP001147700">
    <property type="component" value="Unassembled WGS sequence"/>
</dbReference>
<evidence type="ECO:0000313" key="2">
    <source>
        <dbReference type="EMBL" id="MDA0139581.1"/>
    </source>
</evidence>
<evidence type="ECO:0008006" key="4">
    <source>
        <dbReference type="Google" id="ProtNLM"/>
    </source>
</evidence>
<dbReference type="EMBL" id="JAPCID010000027">
    <property type="protein sequence ID" value="MDA0139581.1"/>
    <property type="molecule type" value="Genomic_DNA"/>
</dbReference>
<dbReference type="PROSITE" id="PS51257">
    <property type="entry name" value="PROKAR_LIPOPROTEIN"/>
    <property type="match status" value="1"/>
</dbReference>
<evidence type="ECO:0000313" key="3">
    <source>
        <dbReference type="Proteomes" id="UP001147700"/>
    </source>
</evidence>